<evidence type="ECO:0000256" key="6">
    <source>
        <dbReference type="ARBA" id="ARBA00023163"/>
    </source>
</evidence>
<keyword evidence="2" id="KW-0677">Repeat</keyword>
<evidence type="ECO:0000313" key="11">
    <source>
        <dbReference type="EMBL" id="CAH0108479.1"/>
    </source>
</evidence>
<dbReference type="CDD" id="cd20910">
    <property type="entry name" value="NCBD_CREBBP-p300_like"/>
    <property type="match status" value="1"/>
</dbReference>
<sequence length="666" mass="73258">MEFFEFSSDALYPSFNNELMLQSLETTDSLLPSEQHTERGEFSPSHSVERNLNNNNLAEVAMANITHTHHTIPAPHPVTAVTSSNSNDSVSNSDRASGSISNQHGMAETPTNYPHNDNRHHPYQFSENMTTTYSPATQETIRPIASNSTVTWTTTQLQQQQHFYSELYPQSIPRNTNIRLARSRNHPYFCRESNSISHQTRIEENNILRHTFNNPSNSSASISLSQTVLTQSQPQRSQENFEFVNTTPENGMLVSQHQQSGQETSAAATIETNNSVGVTMRGVIHNNASQNLTNVMQTQTQIQTGSSVAVTSGIDSLDSASTLSVQHVVRQLEQTIESPNCTTEQRYQAVRMLRNDPRLMAAFIKQRSVLLQYGNLSNNIPIMTTNQQAQSNVTNRTTQNPTEQPKFPCLNTRIMNNQSSYSQSGLMMTGGSMTVSSSSAIPNYSSAVGAMQNQSNSQHDNVNSHGDTNPSNNSTYSEYQTLTAEPRRWNASSWNSHQPSSSSSIYPPLEVSNSAASVKDVNSNRRKGFSGMASNSEPAVTAVLQLAAARQLIVQAAASAAAAGATSLSQTLNDRSCSLDRVMNAHCPSFLYGAGNTQMKALLSLTSSTNSQLSAPRIPTCSICLDKLVSTIVFPCRHFFCESCAPKIEKCGLCRELIEDRHRVYF</sequence>
<dbReference type="GO" id="GO:0005634">
    <property type="term" value="C:nucleus"/>
    <property type="evidence" value="ECO:0007669"/>
    <property type="project" value="InterPro"/>
</dbReference>
<dbReference type="SUPFAM" id="SSF69125">
    <property type="entry name" value="Nuclear receptor coactivator interlocking domain"/>
    <property type="match status" value="1"/>
</dbReference>
<dbReference type="InterPro" id="IPR001841">
    <property type="entry name" value="Znf_RING"/>
</dbReference>
<keyword evidence="4" id="KW-0862">Zinc</keyword>
<feature type="compositionally biased region" description="Low complexity" evidence="9">
    <location>
        <begin position="71"/>
        <end position="97"/>
    </location>
</feature>
<dbReference type="GO" id="GO:0000123">
    <property type="term" value="C:histone acetyltransferase complex"/>
    <property type="evidence" value="ECO:0007669"/>
    <property type="project" value="InterPro"/>
</dbReference>
<evidence type="ECO:0000256" key="3">
    <source>
        <dbReference type="ARBA" id="ARBA00022771"/>
    </source>
</evidence>
<dbReference type="InterPro" id="IPR009110">
    <property type="entry name" value="Nuc_rcpt_coact"/>
</dbReference>
<dbReference type="InterPro" id="IPR037073">
    <property type="entry name" value="Nuc_rcpt_coact_CREBbp_sf"/>
</dbReference>
<feature type="compositionally biased region" description="Polar residues" evidence="9">
    <location>
        <begin position="98"/>
        <end position="115"/>
    </location>
</feature>
<keyword evidence="3 8" id="KW-0863">Zinc-finger</keyword>
<evidence type="ECO:0000256" key="2">
    <source>
        <dbReference type="ARBA" id="ARBA00022737"/>
    </source>
</evidence>
<keyword evidence="7" id="KW-0539">Nucleus</keyword>
<feature type="region of interest" description="Disordered" evidence="9">
    <location>
        <begin position="70"/>
        <end position="120"/>
    </location>
</feature>
<evidence type="ECO:0000256" key="9">
    <source>
        <dbReference type="SAM" id="MobiDB-lite"/>
    </source>
</evidence>
<evidence type="ECO:0000259" key="10">
    <source>
        <dbReference type="PROSITE" id="PS50089"/>
    </source>
</evidence>
<dbReference type="EMBL" id="CAKKLH010000284">
    <property type="protein sequence ID" value="CAH0108479.1"/>
    <property type="molecule type" value="Genomic_DNA"/>
</dbReference>
<dbReference type="GO" id="GO:0004402">
    <property type="term" value="F:histone acetyltransferase activity"/>
    <property type="evidence" value="ECO:0007669"/>
    <property type="project" value="InterPro"/>
</dbReference>
<evidence type="ECO:0000256" key="1">
    <source>
        <dbReference type="ARBA" id="ARBA00022723"/>
    </source>
</evidence>
<keyword evidence="1" id="KW-0479">Metal-binding</keyword>
<reference evidence="11" key="1">
    <citation type="submission" date="2021-11" db="EMBL/GenBank/DDBJ databases">
        <authorList>
            <person name="Schell T."/>
        </authorList>
    </citation>
    <scope>NUCLEOTIDE SEQUENCE</scope>
    <source>
        <strain evidence="11">M5</strain>
    </source>
</reference>
<gene>
    <name evidence="11" type="ORF">DGAL_LOCUS11868</name>
</gene>
<dbReference type="Proteomes" id="UP000789390">
    <property type="component" value="Unassembled WGS sequence"/>
</dbReference>
<evidence type="ECO:0000313" key="12">
    <source>
        <dbReference type="Proteomes" id="UP000789390"/>
    </source>
</evidence>
<dbReference type="Pfam" id="PF09030">
    <property type="entry name" value="Creb_binding"/>
    <property type="match status" value="1"/>
</dbReference>
<evidence type="ECO:0000256" key="8">
    <source>
        <dbReference type="PROSITE-ProRule" id="PRU00175"/>
    </source>
</evidence>
<accession>A0A8J2RRT2</accession>
<dbReference type="AlphaFoldDB" id="A0A8J2RRT2"/>
<feature type="compositionally biased region" description="Polar residues" evidence="9">
    <location>
        <begin position="451"/>
        <end position="476"/>
    </location>
</feature>
<evidence type="ECO:0000256" key="5">
    <source>
        <dbReference type="ARBA" id="ARBA00023015"/>
    </source>
</evidence>
<dbReference type="InterPro" id="IPR017907">
    <property type="entry name" value="Znf_RING_CS"/>
</dbReference>
<dbReference type="Pfam" id="PF13920">
    <property type="entry name" value="zf-C3HC4_3"/>
    <property type="match status" value="1"/>
</dbReference>
<protein>
    <recommendedName>
        <fullName evidence="10">RING-type domain-containing protein</fullName>
    </recommendedName>
</protein>
<keyword evidence="12" id="KW-1185">Reference proteome</keyword>
<dbReference type="SMART" id="SM00184">
    <property type="entry name" value="RING"/>
    <property type="match status" value="1"/>
</dbReference>
<dbReference type="PROSITE" id="PS00518">
    <property type="entry name" value="ZF_RING_1"/>
    <property type="match status" value="1"/>
</dbReference>
<name>A0A8J2RRT2_9CRUS</name>
<evidence type="ECO:0000256" key="7">
    <source>
        <dbReference type="ARBA" id="ARBA00023242"/>
    </source>
</evidence>
<comment type="caution">
    <text evidence="11">The sequence shown here is derived from an EMBL/GenBank/DDBJ whole genome shotgun (WGS) entry which is preliminary data.</text>
</comment>
<organism evidence="11 12">
    <name type="scientific">Daphnia galeata</name>
    <dbReference type="NCBI Taxonomy" id="27404"/>
    <lineage>
        <taxon>Eukaryota</taxon>
        <taxon>Metazoa</taxon>
        <taxon>Ecdysozoa</taxon>
        <taxon>Arthropoda</taxon>
        <taxon>Crustacea</taxon>
        <taxon>Branchiopoda</taxon>
        <taxon>Diplostraca</taxon>
        <taxon>Cladocera</taxon>
        <taxon>Anomopoda</taxon>
        <taxon>Daphniidae</taxon>
        <taxon>Daphnia</taxon>
    </lineage>
</organism>
<dbReference type="GO" id="GO:0003713">
    <property type="term" value="F:transcription coactivator activity"/>
    <property type="evidence" value="ECO:0007669"/>
    <property type="project" value="InterPro"/>
</dbReference>
<dbReference type="Gene3D" id="3.30.40.10">
    <property type="entry name" value="Zinc/RING finger domain, C3HC4 (zinc finger)"/>
    <property type="match status" value="1"/>
</dbReference>
<proteinExistence type="predicted"/>
<dbReference type="Gene3D" id="1.10.1630.10">
    <property type="entry name" value="Nuclear receptor coactivator, CREB-bp-like, interlocking domain"/>
    <property type="match status" value="1"/>
</dbReference>
<dbReference type="InterPro" id="IPR013083">
    <property type="entry name" value="Znf_RING/FYVE/PHD"/>
</dbReference>
<keyword evidence="6" id="KW-0804">Transcription</keyword>
<dbReference type="GO" id="GO:0008270">
    <property type="term" value="F:zinc ion binding"/>
    <property type="evidence" value="ECO:0007669"/>
    <property type="project" value="UniProtKB-KW"/>
</dbReference>
<dbReference type="PROSITE" id="PS50089">
    <property type="entry name" value="ZF_RING_2"/>
    <property type="match status" value="1"/>
</dbReference>
<evidence type="ECO:0000256" key="4">
    <source>
        <dbReference type="ARBA" id="ARBA00022833"/>
    </source>
</evidence>
<feature type="region of interest" description="Disordered" evidence="9">
    <location>
        <begin position="450"/>
        <end position="476"/>
    </location>
</feature>
<dbReference type="InterPro" id="IPR014744">
    <property type="entry name" value="Nuc_rcpt_coact_CREBbp"/>
</dbReference>
<dbReference type="OrthoDB" id="6353975at2759"/>
<keyword evidence="5" id="KW-0805">Transcription regulation</keyword>
<feature type="domain" description="RING-type" evidence="10">
    <location>
        <begin position="621"/>
        <end position="655"/>
    </location>
</feature>
<dbReference type="SUPFAM" id="SSF57850">
    <property type="entry name" value="RING/U-box"/>
    <property type="match status" value="1"/>
</dbReference>